<protein>
    <submittedName>
        <fullName evidence="1">Uncharacterized protein</fullName>
    </submittedName>
</protein>
<name>A0A1U9LEX4_9PROT</name>
<organism evidence="1 3">
    <name type="scientific">Acetobacter persici</name>
    <dbReference type="NCBI Taxonomy" id="1076596"/>
    <lineage>
        <taxon>Bacteria</taxon>
        <taxon>Pseudomonadati</taxon>
        <taxon>Pseudomonadota</taxon>
        <taxon>Alphaproteobacteria</taxon>
        <taxon>Acetobacterales</taxon>
        <taxon>Acetobacteraceae</taxon>
        <taxon>Acetobacter</taxon>
    </lineage>
</organism>
<dbReference type="STRING" id="1076596.A0U91_08795"/>
<dbReference type="EMBL" id="CP014687">
    <property type="protein sequence ID" value="AQT04994.1"/>
    <property type="molecule type" value="Genomic_DNA"/>
</dbReference>
<reference evidence="1 3" key="1">
    <citation type="submission" date="2016-03" db="EMBL/GenBank/DDBJ databases">
        <title>Acetic acid bacteria sequencing.</title>
        <authorList>
            <person name="Brandt J."/>
            <person name="Jakob F."/>
            <person name="Vogel R.F."/>
        </authorList>
    </citation>
    <scope>NUCLEOTIDE SEQUENCE [LARGE SCALE GENOMIC DNA]</scope>
    <source>
        <strain evidence="1 3">TMW2.1084</strain>
    </source>
</reference>
<dbReference type="Proteomes" id="UP000189055">
    <property type="component" value="Chromosome"/>
</dbReference>
<dbReference type="EMBL" id="BLJP01000009">
    <property type="protein sequence ID" value="GFE94142.1"/>
    <property type="molecule type" value="Genomic_DNA"/>
</dbReference>
<dbReference type="RefSeq" id="WP_077930804.1">
    <property type="nucleotide sequence ID" value="NZ_BLJP01000009.1"/>
</dbReference>
<accession>A0A1U9LEX4</accession>
<keyword evidence="4" id="KW-1185">Reference proteome</keyword>
<evidence type="ECO:0000313" key="3">
    <source>
        <dbReference type="Proteomes" id="UP000189055"/>
    </source>
</evidence>
<evidence type="ECO:0000313" key="1">
    <source>
        <dbReference type="EMBL" id="AQT04994.1"/>
    </source>
</evidence>
<sequence length="82" mass="9319">MTLILAHLNRKWLFSADLDDMPVLWAVCIERGQCSFSIKNILDIFAVKLPNQGQEDGSHAALSVYPVLRHEMLVQGHQFLMP</sequence>
<dbReference type="GeneID" id="95618043"/>
<gene>
    <name evidence="1" type="ORF">A0U91_08795</name>
    <name evidence="2" type="ORF">DmAi_22010</name>
</gene>
<evidence type="ECO:0000313" key="2">
    <source>
        <dbReference type="EMBL" id="GFE94142.1"/>
    </source>
</evidence>
<proteinExistence type="predicted"/>
<evidence type="ECO:0000313" key="4">
    <source>
        <dbReference type="Proteomes" id="UP000548726"/>
    </source>
</evidence>
<dbReference type="KEGG" id="aper:A0U91_08795"/>
<reference evidence="2 4" key="2">
    <citation type="journal article" date="2020" name="Cell Rep.">
        <title>Local necrotic cells trigger systemic immune activation via gut microbiome dysbiosis in Drosophila.</title>
        <authorList>
            <person name="Kosakamoto H."/>
            <person name="Yamauchi T."/>
            <person name="Akuzawa-Tokita Y."/>
            <person name="Nishimura K."/>
            <person name="Soga T."/>
            <person name="Murakami T."/>
            <person name="Mori H."/>
            <person name="Yamamoto K."/>
            <person name="Miyazaki R."/>
            <person name="Koto A."/>
            <person name="Miura M."/>
            <person name="Obata F."/>
        </authorList>
    </citation>
    <scope>NUCLEOTIDE SEQUENCE [LARGE SCALE GENOMIC DNA]</scope>
    <source>
        <strain evidence="2 4">Ai</strain>
    </source>
</reference>
<dbReference type="AlphaFoldDB" id="A0A1U9LEX4"/>
<dbReference type="Proteomes" id="UP000548726">
    <property type="component" value="Unassembled WGS sequence"/>
</dbReference>